<evidence type="ECO:0000313" key="4">
    <source>
        <dbReference type="Proteomes" id="UP000664521"/>
    </source>
</evidence>
<dbReference type="PANTHER" id="PTHR48081">
    <property type="entry name" value="AB HYDROLASE SUPERFAMILY PROTEIN C4A8.06C"/>
    <property type="match status" value="1"/>
</dbReference>
<comment type="caution">
    <text evidence="3">The sequence shown here is derived from an EMBL/GenBank/DDBJ whole genome shotgun (WGS) entry which is preliminary data.</text>
</comment>
<dbReference type="InterPro" id="IPR029058">
    <property type="entry name" value="AB_hydrolase_fold"/>
</dbReference>
<dbReference type="Gene3D" id="3.40.50.1820">
    <property type="entry name" value="alpha/beta hydrolase"/>
    <property type="match status" value="1"/>
</dbReference>
<keyword evidence="1" id="KW-0378">Hydrolase</keyword>
<protein>
    <recommendedName>
        <fullName evidence="2">BD-FAE-like domain-containing protein</fullName>
    </recommendedName>
</protein>
<organism evidence="3 4">
    <name type="scientific">Heterodermia speciosa</name>
    <dbReference type="NCBI Taxonomy" id="116794"/>
    <lineage>
        <taxon>Eukaryota</taxon>
        <taxon>Fungi</taxon>
        <taxon>Dikarya</taxon>
        <taxon>Ascomycota</taxon>
        <taxon>Pezizomycotina</taxon>
        <taxon>Lecanoromycetes</taxon>
        <taxon>OSLEUM clade</taxon>
        <taxon>Lecanoromycetidae</taxon>
        <taxon>Caliciales</taxon>
        <taxon>Physciaceae</taxon>
        <taxon>Heterodermia</taxon>
    </lineage>
</organism>
<dbReference type="OrthoDB" id="19653at2759"/>
<evidence type="ECO:0000259" key="2">
    <source>
        <dbReference type="Pfam" id="PF20434"/>
    </source>
</evidence>
<feature type="domain" description="BD-FAE-like" evidence="2">
    <location>
        <begin position="16"/>
        <end position="131"/>
    </location>
</feature>
<sequence length="347" mass="37994">METITYSRVDDLEVQLDLYLPPDVPQGPKGAIIFFHGGGMAAGGRKTLSYQAWLRDSTLDNNLIFISADYRLLLPSTGFDIIEDVKSLFTFLASSEFSAKNLPSGVTLDHTRLAVVGESGGGYPARAAGIYASPKPKAVMLQYGMGGQFLNDYWVSVKDPEHLAPAVKAVTRESLANLFDHPQYPISYDPIALMGDEPLYPGQEPSNRVMVIGYWIKTGEILDQLLGEKLSDSLRRLPYEERLKAIPENLHPAILQCQLKADFPPTVLVHGTADTLILDEESKLTSETLTQLGVKVELLLVEGAGHSLKDPEEQYVLPKPGEKPKLADGAQEVLDKAFAFVLGELQG</sequence>
<evidence type="ECO:0000256" key="1">
    <source>
        <dbReference type="ARBA" id="ARBA00022801"/>
    </source>
</evidence>
<gene>
    <name evidence="3" type="ORF">HETSPECPRED_005079</name>
</gene>
<dbReference type="PANTHER" id="PTHR48081:SF3">
    <property type="entry name" value="ALPHA_BETA HYDROLASE FOLD-3 DOMAIN-CONTAINING PROTEIN"/>
    <property type="match status" value="1"/>
</dbReference>
<dbReference type="Proteomes" id="UP000664521">
    <property type="component" value="Unassembled WGS sequence"/>
</dbReference>
<dbReference type="AlphaFoldDB" id="A0A8H3IQQ4"/>
<accession>A0A8H3IQQ4</accession>
<dbReference type="Pfam" id="PF20434">
    <property type="entry name" value="BD-FAE"/>
    <property type="match status" value="1"/>
</dbReference>
<name>A0A8H3IQQ4_9LECA</name>
<evidence type="ECO:0000313" key="3">
    <source>
        <dbReference type="EMBL" id="CAF9922464.1"/>
    </source>
</evidence>
<dbReference type="EMBL" id="CAJPDS010000030">
    <property type="protein sequence ID" value="CAF9922464.1"/>
    <property type="molecule type" value="Genomic_DNA"/>
</dbReference>
<proteinExistence type="predicted"/>
<reference evidence="3" key="1">
    <citation type="submission" date="2021-03" db="EMBL/GenBank/DDBJ databases">
        <authorList>
            <person name="Tagirdzhanova G."/>
        </authorList>
    </citation>
    <scope>NUCLEOTIDE SEQUENCE</scope>
</reference>
<dbReference type="InterPro" id="IPR050300">
    <property type="entry name" value="GDXG_lipolytic_enzyme"/>
</dbReference>
<dbReference type="GO" id="GO:0016787">
    <property type="term" value="F:hydrolase activity"/>
    <property type="evidence" value="ECO:0007669"/>
    <property type="project" value="UniProtKB-KW"/>
</dbReference>
<dbReference type="InterPro" id="IPR049492">
    <property type="entry name" value="BD-FAE-like_dom"/>
</dbReference>
<keyword evidence="4" id="KW-1185">Reference proteome</keyword>
<dbReference type="SUPFAM" id="SSF53474">
    <property type="entry name" value="alpha/beta-Hydrolases"/>
    <property type="match status" value="1"/>
</dbReference>